<dbReference type="GO" id="GO:0006261">
    <property type="term" value="P:DNA-templated DNA replication"/>
    <property type="evidence" value="ECO:0007669"/>
    <property type="project" value="InterPro"/>
</dbReference>
<evidence type="ECO:0000256" key="3">
    <source>
        <dbReference type="ARBA" id="ARBA00022705"/>
    </source>
</evidence>
<evidence type="ECO:0000256" key="1">
    <source>
        <dbReference type="ARBA" id="ARBA00004123"/>
    </source>
</evidence>
<keyword evidence="11" id="KW-1185">Reference proteome</keyword>
<dbReference type="FunFam" id="1.10.8.60:FF:000053">
    <property type="entry name" value="DNA polymerase epsilon subunit"/>
    <property type="match status" value="1"/>
</dbReference>
<reference evidence="12" key="1">
    <citation type="submission" date="2025-08" db="UniProtKB">
        <authorList>
            <consortium name="RefSeq"/>
        </authorList>
    </citation>
    <scope>IDENTIFICATION</scope>
    <source>
        <tissue evidence="12">Gonads</tissue>
    </source>
</reference>
<evidence type="ECO:0000256" key="7">
    <source>
        <dbReference type="ARBA" id="ARBA00063156"/>
    </source>
</evidence>
<evidence type="ECO:0000256" key="8">
    <source>
        <dbReference type="PIRNR" id="PIRNR000799"/>
    </source>
</evidence>
<dbReference type="Gene3D" id="1.10.8.60">
    <property type="match status" value="1"/>
</dbReference>
<dbReference type="Proteomes" id="UP000085678">
    <property type="component" value="Unplaced"/>
</dbReference>
<sequence>MAAKLKSQISSAFKMHGLTLRSDATKYLIEVLTPISEAERENGLDKILEILQKQLLSSTMVSRDVCEAAVQECNQEQEEDSDRVFTVIDAFSVPQYSYSYERKKFLLNSNLGLPPPCLHSDAEAKCSLYRDRYTLLHQRTSRHDLFTPPALGAQQEQHSKKFKLRPVEFLLGSTAKLGDIIVLGMLTQLKEGKWFLEDTTGAVQLDLTKANFHTGLFTENCFVLAEGWYDDSIFHVNAFGFPPPEPSKTTRAYFGNINFFGGPSATSLKMSPKLQQIEQENQDAMFVIVSDVWLDSVKVLERLRLMFVGYAEMPPTCFIFCGNFTSSTGTKNIKTLQESFRSLADILKEFPSLVENSRFLFVPGPQDPGPANILPRPALPNVVTEEFRRRVPSAIFASNPCRLQYCTQEIVVFREDIVTKMCRNCVKFPADGDIPTHFAKTIISQGHLCPLPLHVCPVYWSYDSALRVYPLPDVVITADKYDPFMVSQVDCTVINPGSFPRSDFSFKVYFPASRQVEESRIDID</sequence>
<dbReference type="STRING" id="7574.A0A1S3HPG0"/>
<evidence type="ECO:0000256" key="5">
    <source>
        <dbReference type="ARBA" id="ARBA00023242"/>
    </source>
</evidence>
<dbReference type="InterPro" id="IPR016266">
    <property type="entry name" value="POLE2"/>
</dbReference>
<dbReference type="InParanoid" id="A0A1S3HPG0"/>
<dbReference type="GO" id="GO:0003677">
    <property type="term" value="F:DNA binding"/>
    <property type="evidence" value="ECO:0007669"/>
    <property type="project" value="UniProtKB-UniRule"/>
</dbReference>
<keyword evidence="4 8" id="KW-0238">DNA-binding</keyword>
<evidence type="ECO:0000313" key="11">
    <source>
        <dbReference type="Proteomes" id="UP000085678"/>
    </source>
</evidence>
<dbReference type="GO" id="GO:0042276">
    <property type="term" value="P:error-prone translesion synthesis"/>
    <property type="evidence" value="ECO:0007669"/>
    <property type="project" value="TreeGrafter"/>
</dbReference>
<dbReference type="InterPro" id="IPR024639">
    <property type="entry name" value="DNA_pol_e_bsu_N"/>
</dbReference>
<evidence type="ECO:0000256" key="6">
    <source>
        <dbReference type="ARBA" id="ARBA00054225"/>
    </source>
</evidence>
<evidence type="ECO:0000256" key="4">
    <source>
        <dbReference type="ARBA" id="ARBA00023125"/>
    </source>
</evidence>
<evidence type="ECO:0000259" key="9">
    <source>
        <dbReference type="Pfam" id="PF04042"/>
    </source>
</evidence>
<comment type="subcellular location">
    <subcellularLocation>
        <location evidence="1 8">Nucleus</location>
    </subcellularLocation>
</comment>
<dbReference type="OrthoDB" id="10254730at2759"/>
<dbReference type="Pfam" id="PF12213">
    <property type="entry name" value="Dpoe2NT"/>
    <property type="match status" value="1"/>
</dbReference>
<dbReference type="PANTHER" id="PTHR12708">
    <property type="entry name" value="DNA POLYMERASE EPSILON SUBUNIT B"/>
    <property type="match status" value="1"/>
</dbReference>
<comment type="function">
    <text evidence="6">Accessory component of the DNA polymerase epsilon complex. Participates in DNA repair and in chromosomal DNA replication.</text>
</comment>
<gene>
    <name evidence="12" type="primary">LOC106157009</name>
</gene>
<dbReference type="Pfam" id="PF04042">
    <property type="entry name" value="DNA_pol_E_B"/>
    <property type="match status" value="1"/>
</dbReference>
<protein>
    <recommendedName>
        <fullName evidence="8">DNA polymerase epsilon subunit</fullName>
    </recommendedName>
    <alternativeName>
        <fullName evidence="8">DNA polymerase II subunit 2</fullName>
    </alternativeName>
</protein>
<dbReference type="KEGG" id="lak:106157009"/>
<evidence type="ECO:0000313" key="12">
    <source>
        <dbReference type="RefSeq" id="XP_013387927.1"/>
    </source>
</evidence>
<keyword evidence="5 8" id="KW-0539">Nucleus</keyword>
<comment type="subunit">
    <text evidence="7">Component of the DNA polymerase epsilon complex consisting of four subunits: the catalytic subunit POLE and the accessory subunits POLE2, POLE3 and POLE4.</text>
</comment>
<feature type="domain" description="DNA polymerase alpha/delta/epsilon subunit B" evidence="9">
    <location>
        <begin position="286"/>
        <end position="484"/>
    </location>
</feature>
<evidence type="ECO:0000259" key="10">
    <source>
        <dbReference type="Pfam" id="PF12213"/>
    </source>
</evidence>
<comment type="similarity">
    <text evidence="2 8">Belongs to the DNA polymerase epsilon subunit B family.</text>
</comment>
<proteinExistence type="inferred from homology"/>
<keyword evidence="3 8" id="KW-0235">DNA replication</keyword>
<evidence type="ECO:0000256" key="2">
    <source>
        <dbReference type="ARBA" id="ARBA00009560"/>
    </source>
</evidence>
<dbReference type="AlphaFoldDB" id="A0A1S3HPG0"/>
<dbReference type="RefSeq" id="XP_013387927.1">
    <property type="nucleotide sequence ID" value="XM_013532473.1"/>
</dbReference>
<dbReference type="PIRSF" id="PIRSF000799">
    <property type="entry name" value="DNA_pol_eps_2"/>
    <property type="match status" value="1"/>
</dbReference>
<dbReference type="FunCoup" id="A0A1S3HPG0">
    <property type="interactions" value="985"/>
</dbReference>
<dbReference type="Gene3D" id="3.60.21.60">
    <property type="match status" value="1"/>
</dbReference>
<organism evidence="11 12">
    <name type="scientific">Lingula anatina</name>
    <name type="common">Brachiopod</name>
    <name type="synonym">Lingula unguis</name>
    <dbReference type="NCBI Taxonomy" id="7574"/>
    <lineage>
        <taxon>Eukaryota</taxon>
        <taxon>Metazoa</taxon>
        <taxon>Spiralia</taxon>
        <taxon>Lophotrochozoa</taxon>
        <taxon>Brachiopoda</taxon>
        <taxon>Linguliformea</taxon>
        <taxon>Lingulata</taxon>
        <taxon>Lingulida</taxon>
        <taxon>Linguloidea</taxon>
        <taxon>Lingulidae</taxon>
        <taxon>Lingula</taxon>
    </lineage>
</organism>
<dbReference type="GeneID" id="106157009"/>
<feature type="domain" description="DNA polymerase epsilon subunit B N-terminal" evidence="10">
    <location>
        <begin position="2"/>
        <end position="73"/>
    </location>
</feature>
<dbReference type="GO" id="GO:0008622">
    <property type="term" value="C:epsilon DNA polymerase complex"/>
    <property type="evidence" value="ECO:0007669"/>
    <property type="project" value="UniProtKB-UniRule"/>
</dbReference>
<name>A0A1S3HPG0_LINAN</name>
<dbReference type="PANTHER" id="PTHR12708:SF0">
    <property type="entry name" value="DNA POLYMERASE EPSILON SUBUNIT 2"/>
    <property type="match status" value="1"/>
</dbReference>
<accession>A0A1S3HPG0</accession>
<dbReference type="InterPro" id="IPR007185">
    <property type="entry name" value="DNA_pol_a/d/e_bsu"/>
</dbReference>